<feature type="non-terminal residue" evidence="1">
    <location>
        <position position="257"/>
    </location>
</feature>
<keyword evidence="2" id="KW-1185">Reference proteome</keyword>
<feature type="non-terminal residue" evidence="1">
    <location>
        <position position="1"/>
    </location>
</feature>
<evidence type="ECO:0000313" key="1">
    <source>
        <dbReference type="EMBL" id="CAJ2646462.1"/>
    </source>
</evidence>
<protein>
    <submittedName>
        <fullName evidence="1">Uncharacterized protein</fullName>
    </submittedName>
</protein>
<comment type="caution">
    <text evidence="1">The sequence shown here is derived from an EMBL/GenBank/DDBJ whole genome shotgun (WGS) entry which is preliminary data.</text>
</comment>
<dbReference type="EMBL" id="CASHSV030000109">
    <property type="protein sequence ID" value="CAJ2646462.1"/>
    <property type="molecule type" value="Genomic_DNA"/>
</dbReference>
<evidence type="ECO:0000313" key="2">
    <source>
        <dbReference type="Proteomes" id="UP001177021"/>
    </source>
</evidence>
<proteinExistence type="predicted"/>
<name>A0ACB0JMW6_TRIPR</name>
<accession>A0ACB0JMW6</accession>
<dbReference type="Proteomes" id="UP001177021">
    <property type="component" value="Unassembled WGS sequence"/>
</dbReference>
<reference evidence="1" key="1">
    <citation type="submission" date="2023-10" db="EMBL/GenBank/DDBJ databases">
        <authorList>
            <person name="Rodriguez Cubillos JULIANA M."/>
            <person name="De Vega J."/>
        </authorList>
    </citation>
    <scope>NUCLEOTIDE SEQUENCE</scope>
</reference>
<gene>
    <name evidence="1" type="ORF">MILVUS5_LOCUS15171</name>
</gene>
<organism evidence="1 2">
    <name type="scientific">Trifolium pratense</name>
    <name type="common">Red clover</name>
    <dbReference type="NCBI Taxonomy" id="57577"/>
    <lineage>
        <taxon>Eukaryota</taxon>
        <taxon>Viridiplantae</taxon>
        <taxon>Streptophyta</taxon>
        <taxon>Embryophyta</taxon>
        <taxon>Tracheophyta</taxon>
        <taxon>Spermatophyta</taxon>
        <taxon>Magnoliopsida</taxon>
        <taxon>eudicotyledons</taxon>
        <taxon>Gunneridae</taxon>
        <taxon>Pentapetalae</taxon>
        <taxon>rosids</taxon>
        <taxon>fabids</taxon>
        <taxon>Fabales</taxon>
        <taxon>Fabaceae</taxon>
        <taxon>Papilionoideae</taxon>
        <taxon>50 kb inversion clade</taxon>
        <taxon>NPAAA clade</taxon>
        <taxon>Hologalegina</taxon>
        <taxon>IRL clade</taxon>
        <taxon>Trifolieae</taxon>
        <taxon>Trifolium</taxon>
    </lineage>
</organism>
<sequence>MRHLSQISQLPWCIIGDFNDILSSDEKRGRNERPDWLIHGFQEAVLDAGLIDIELHVGIDCYPFTWFKSLGTNRAIEEKLDRALANVEWCNLFVHAKLECLITTASDHYPLLLSWEQRIFQSKPPKHFKFENSWLIEPNFTQFVHQKWNSFTEPILTQKMNNCAKELTHWSEANCQRTRKEIEKYRRKLEMARHQVDETNIHHFNEIRKKLDLLLIKDDIFWRQRAKTFWYRDGDLNTRYFHATASSRKKKNQIVQL</sequence>